<evidence type="ECO:0000313" key="3">
    <source>
        <dbReference type="EMBL" id="WVW86233.1"/>
    </source>
</evidence>
<reference evidence="2" key="3">
    <citation type="submission" date="2014-01" db="EMBL/GenBank/DDBJ databases">
        <title>Evolution of pathogenesis and genome organization in the Tremellales.</title>
        <authorList>
            <person name="Cuomo C."/>
            <person name="Litvintseva A."/>
            <person name="Heitman J."/>
            <person name="Chen Y."/>
            <person name="Sun S."/>
            <person name="Springer D."/>
            <person name="Dromer F."/>
            <person name="Young S."/>
            <person name="Zeng Q."/>
            <person name="Chapman S."/>
            <person name="Gujja S."/>
            <person name="Saif S."/>
            <person name="Birren B."/>
        </authorList>
    </citation>
    <scope>NUCLEOTIDE SEQUENCE</scope>
    <source>
        <strain evidence="2">CBS 10118</strain>
    </source>
</reference>
<dbReference type="Proteomes" id="UP000092730">
    <property type="component" value="Chromosome 7"/>
</dbReference>
<dbReference type="AlphaFoldDB" id="A0A1B9FW63"/>
<evidence type="ECO:0000313" key="2">
    <source>
        <dbReference type="EMBL" id="OCF23008.1"/>
    </source>
</evidence>
<dbReference type="EMBL" id="KI894024">
    <property type="protein sequence ID" value="OCF23008.1"/>
    <property type="molecule type" value="Genomic_DNA"/>
</dbReference>
<reference evidence="2" key="1">
    <citation type="submission" date="2013-07" db="EMBL/GenBank/DDBJ databases">
        <title>The Genome Sequence of Cryptococcus bestiolae CBS10118.</title>
        <authorList>
            <consortium name="The Broad Institute Genome Sequencing Platform"/>
            <person name="Cuomo C."/>
            <person name="Litvintseva A."/>
            <person name="Chen Y."/>
            <person name="Heitman J."/>
            <person name="Sun S."/>
            <person name="Springer D."/>
            <person name="Dromer F."/>
            <person name="Young S.K."/>
            <person name="Zeng Q."/>
            <person name="Gargeya S."/>
            <person name="Fitzgerald M."/>
            <person name="Abouelleil A."/>
            <person name="Alvarado L."/>
            <person name="Berlin A.M."/>
            <person name="Chapman S.B."/>
            <person name="Dewar J."/>
            <person name="Goldberg J."/>
            <person name="Griggs A."/>
            <person name="Gujja S."/>
            <person name="Hansen M."/>
            <person name="Howarth C."/>
            <person name="Imamovic A."/>
            <person name="Larimer J."/>
            <person name="McCowan C."/>
            <person name="Murphy C."/>
            <person name="Pearson M."/>
            <person name="Priest M."/>
            <person name="Roberts A."/>
            <person name="Saif S."/>
            <person name="Shea T."/>
            <person name="Sykes S."/>
            <person name="Wortman J."/>
            <person name="Nusbaum C."/>
            <person name="Birren B."/>
        </authorList>
    </citation>
    <scope>NUCLEOTIDE SEQUENCE [LARGE SCALE GENOMIC DNA]</scope>
    <source>
        <strain evidence="2">CBS 10118</strain>
    </source>
</reference>
<organism evidence="2">
    <name type="scientific">Kwoniella bestiolae CBS 10118</name>
    <dbReference type="NCBI Taxonomy" id="1296100"/>
    <lineage>
        <taxon>Eukaryota</taxon>
        <taxon>Fungi</taxon>
        <taxon>Dikarya</taxon>
        <taxon>Basidiomycota</taxon>
        <taxon>Agaricomycotina</taxon>
        <taxon>Tremellomycetes</taxon>
        <taxon>Tremellales</taxon>
        <taxon>Cryptococcaceae</taxon>
        <taxon>Kwoniella</taxon>
    </lineage>
</organism>
<sequence>MPCSSSNGQASCQNHAHANRKLEILDDGIMPLPLRLPRPSTAWSSTAPTRVNTLNDTRSKGKAPCPPGGFEDIELQELGDVVTPLPTCRGTGVSRRPDADQSGSMRCTLYSSSREDDLDRIAPAIPLNSNEPIQTVTENWEWKQGRLYTQKDPQEKLDEPATRRGEYLDIIPAWRAIAKRSKRIADDMSMSKYKSGSDTARFFDLDTQERKAREKYSQATQAWDGCMSHLYGRSIDAACRTTARMLGSLKKEQRKRYGRCTEVNGDLLGDTLMEAMSRHFDGALTDLLKDWKYDIPIKNKQMKKAETQNERLREISKALQRGTISMSGNSDSITCSWSSRTDERGGIPGLSTLWRKEPKDRSRVIQETRWTWRGGEVVFDEE</sequence>
<accession>A0A1B9FW63</accession>
<feature type="region of interest" description="Disordered" evidence="1">
    <location>
        <begin position="40"/>
        <end position="64"/>
    </location>
</feature>
<evidence type="ECO:0000256" key="1">
    <source>
        <dbReference type="SAM" id="MobiDB-lite"/>
    </source>
</evidence>
<dbReference type="KEGG" id="kbi:30211757"/>
<dbReference type="VEuPathDB" id="FungiDB:I302_07358"/>
<gene>
    <name evidence="2" type="ORF">I302_07358</name>
    <name evidence="3" type="ORF">I302_108275</name>
</gene>
<proteinExistence type="predicted"/>
<dbReference type="EMBL" id="CP144547">
    <property type="protein sequence ID" value="WVW86233.1"/>
    <property type="molecule type" value="Genomic_DNA"/>
</dbReference>
<feature type="compositionally biased region" description="Polar residues" evidence="1">
    <location>
        <begin position="41"/>
        <end position="56"/>
    </location>
</feature>
<dbReference type="GeneID" id="30211757"/>
<dbReference type="OrthoDB" id="10441236at2759"/>
<protein>
    <submittedName>
        <fullName evidence="2">Uncharacterized protein</fullName>
    </submittedName>
</protein>
<name>A0A1B9FW63_9TREE</name>
<keyword evidence="4" id="KW-1185">Reference proteome</keyword>
<reference evidence="3" key="4">
    <citation type="submission" date="2024-02" db="EMBL/GenBank/DDBJ databases">
        <title>Comparative genomics of Cryptococcus and Kwoniella reveals pathogenesis evolution and contrasting modes of karyotype evolution via chromosome fusion or intercentromeric recombination.</title>
        <authorList>
            <person name="Coelho M.A."/>
            <person name="David-Palma M."/>
            <person name="Shea T."/>
            <person name="Bowers K."/>
            <person name="McGinley-Smith S."/>
            <person name="Mohammad A.W."/>
            <person name="Gnirke A."/>
            <person name="Yurkov A.M."/>
            <person name="Nowrousian M."/>
            <person name="Sun S."/>
            <person name="Cuomo C.A."/>
            <person name="Heitman J."/>
        </authorList>
    </citation>
    <scope>NUCLEOTIDE SEQUENCE</scope>
    <source>
        <strain evidence="3">CBS 10118</strain>
    </source>
</reference>
<evidence type="ECO:0000313" key="4">
    <source>
        <dbReference type="Proteomes" id="UP000092730"/>
    </source>
</evidence>
<reference evidence="3" key="2">
    <citation type="submission" date="2013-07" db="EMBL/GenBank/DDBJ databases">
        <authorList>
            <consortium name="The Broad Institute Genome Sequencing Platform"/>
            <person name="Cuomo C."/>
            <person name="Litvintseva A."/>
            <person name="Chen Y."/>
            <person name="Heitman J."/>
            <person name="Sun S."/>
            <person name="Springer D."/>
            <person name="Dromer F."/>
            <person name="Young S.K."/>
            <person name="Zeng Q."/>
            <person name="Gargeya S."/>
            <person name="Fitzgerald M."/>
            <person name="Abouelleil A."/>
            <person name="Alvarado L."/>
            <person name="Berlin A.M."/>
            <person name="Chapman S.B."/>
            <person name="Dewar J."/>
            <person name="Goldberg J."/>
            <person name="Griggs A."/>
            <person name="Gujja S."/>
            <person name="Hansen M."/>
            <person name="Howarth C."/>
            <person name="Imamovic A."/>
            <person name="Larimer J."/>
            <person name="McCowan C."/>
            <person name="Murphy C."/>
            <person name="Pearson M."/>
            <person name="Priest M."/>
            <person name="Roberts A."/>
            <person name="Saif S."/>
            <person name="Shea T."/>
            <person name="Sykes S."/>
            <person name="Wortman J."/>
            <person name="Nusbaum C."/>
            <person name="Birren B."/>
        </authorList>
    </citation>
    <scope>NUCLEOTIDE SEQUENCE</scope>
    <source>
        <strain evidence="3">CBS 10118</strain>
    </source>
</reference>
<dbReference type="RefSeq" id="XP_019044078.1">
    <property type="nucleotide sequence ID" value="XM_019193955.1"/>
</dbReference>